<evidence type="ECO:0000256" key="11">
    <source>
        <dbReference type="ARBA" id="ARBA00044535"/>
    </source>
</evidence>
<dbReference type="RefSeq" id="WP_265788977.1">
    <property type="nucleotide sequence ID" value="NZ_BAABRS010000001.1"/>
</dbReference>
<dbReference type="Pfam" id="PF00271">
    <property type="entry name" value="Helicase_C"/>
    <property type="match status" value="1"/>
</dbReference>
<feature type="domain" description="Helicase ATP-binding" evidence="13">
    <location>
        <begin position="30"/>
        <end position="199"/>
    </location>
</feature>
<evidence type="ECO:0000313" key="16">
    <source>
        <dbReference type="Proteomes" id="UP001207337"/>
    </source>
</evidence>
<evidence type="ECO:0000256" key="1">
    <source>
        <dbReference type="ARBA" id="ARBA00005446"/>
    </source>
</evidence>
<dbReference type="EMBL" id="JAJNDC010000001">
    <property type="protein sequence ID" value="MCW9712780.1"/>
    <property type="molecule type" value="Genomic_DNA"/>
</dbReference>
<dbReference type="NCBIfam" id="TIGR00614">
    <property type="entry name" value="recQ_fam"/>
    <property type="match status" value="1"/>
</dbReference>
<dbReference type="PANTHER" id="PTHR13710">
    <property type="entry name" value="DNA HELICASE RECQ FAMILY MEMBER"/>
    <property type="match status" value="1"/>
</dbReference>
<evidence type="ECO:0000256" key="7">
    <source>
        <dbReference type="ARBA" id="ARBA00023125"/>
    </source>
</evidence>
<dbReference type="GO" id="GO:0004386">
    <property type="term" value="F:helicase activity"/>
    <property type="evidence" value="ECO:0007669"/>
    <property type="project" value="UniProtKB-KW"/>
</dbReference>
<evidence type="ECO:0000256" key="5">
    <source>
        <dbReference type="ARBA" id="ARBA00022806"/>
    </source>
</evidence>
<comment type="caution">
    <text evidence="15">The sequence shown here is derived from an EMBL/GenBank/DDBJ whole genome shotgun (WGS) entry which is preliminary data.</text>
</comment>
<dbReference type="InterPro" id="IPR001650">
    <property type="entry name" value="Helicase_C-like"/>
</dbReference>
<dbReference type="EC" id="5.6.2.4" evidence="10"/>
<organism evidence="15 16">
    <name type="scientific">Fodinibius salicampi</name>
    <dbReference type="NCBI Taxonomy" id="1920655"/>
    <lineage>
        <taxon>Bacteria</taxon>
        <taxon>Pseudomonadati</taxon>
        <taxon>Balneolota</taxon>
        <taxon>Balneolia</taxon>
        <taxon>Balneolales</taxon>
        <taxon>Balneolaceae</taxon>
        <taxon>Fodinibius</taxon>
    </lineage>
</organism>
<dbReference type="InterPro" id="IPR032284">
    <property type="entry name" value="RecQ_Zn-bd"/>
</dbReference>
<dbReference type="SMART" id="SM00487">
    <property type="entry name" value="DEXDc"/>
    <property type="match status" value="1"/>
</dbReference>
<name>A0ABT3PY34_9BACT</name>
<keyword evidence="2" id="KW-0479">Metal-binding</keyword>
<dbReference type="InterPro" id="IPR011545">
    <property type="entry name" value="DEAD/DEAH_box_helicase_dom"/>
</dbReference>
<keyword evidence="8" id="KW-0413">Isomerase</keyword>
<keyword evidence="5 15" id="KW-0347">Helicase</keyword>
<reference evidence="15 16" key="1">
    <citation type="submission" date="2021-11" db="EMBL/GenBank/DDBJ databases">
        <title>Aliifidinibius sp. nov., a new bacterium isolated from saline soil.</title>
        <authorList>
            <person name="Galisteo C."/>
            <person name="De La Haba R."/>
            <person name="Sanchez-Porro C."/>
            <person name="Ventosa A."/>
        </authorList>
    </citation>
    <scope>NUCLEOTIDE SEQUENCE [LARGE SCALE GENOMIC DNA]</scope>
    <source>
        <strain evidence="15 16">KACC 190600</strain>
    </source>
</reference>
<evidence type="ECO:0000256" key="4">
    <source>
        <dbReference type="ARBA" id="ARBA00022801"/>
    </source>
</evidence>
<evidence type="ECO:0000259" key="13">
    <source>
        <dbReference type="PROSITE" id="PS51192"/>
    </source>
</evidence>
<feature type="domain" description="Helicase C-terminal" evidence="14">
    <location>
        <begin position="209"/>
        <end position="372"/>
    </location>
</feature>
<dbReference type="Pfam" id="PF16124">
    <property type="entry name" value="RecQ_Zn_bind"/>
    <property type="match status" value="1"/>
</dbReference>
<dbReference type="Proteomes" id="UP001207337">
    <property type="component" value="Unassembled WGS sequence"/>
</dbReference>
<dbReference type="InterPro" id="IPR014001">
    <property type="entry name" value="Helicase_ATP-bd"/>
</dbReference>
<evidence type="ECO:0000256" key="3">
    <source>
        <dbReference type="ARBA" id="ARBA00022741"/>
    </source>
</evidence>
<keyword evidence="3" id="KW-0547">Nucleotide-binding</keyword>
<evidence type="ECO:0000256" key="12">
    <source>
        <dbReference type="ARBA" id="ARBA00044550"/>
    </source>
</evidence>
<dbReference type="Gene3D" id="1.10.10.10">
    <property type="entry name" value="Winged helix-like DNA-binding domain superfamily/Winged helix DNA-binding domain"/>
    <property type="match status" value="1"/>
</dbReference>
<dbReference type="PROSITE" id="PS51192">
    <property type="entry name" value="HELICASE_ATP_BIND_1"/>
    <property type="match status" value="1"/>
</dbReference>
<sequence>MNHKTLTEAREALKKYWGYSTFREGQEEVIHAVLEQRDTMVLFPTGGGKSLCYQLPSVVTEGLTVVISPLVALMQDQVQQLNNRNIAATFINSSISSWEVEQRLVNARNGMYDLLYCAPERLQTTLWQAELPKLDINLIAIDEAHCISEWGHDFRPSYREIRPALESIAASVSWMALTATATPEVRTDIQNNLELSEPVVVSKGFDRPNLKWWVLSSEQKDQKMLTAVRRASNTGVGLIYAGTRRNCEELSSKIQKQLGIETESYHAGKEPGDREQIQQRWVEGNLPLVVATNAFGMGIDKADCRYVIHYEMPYSLEAYYQQAGRAGRDGEESFPLLLFKPSDLRIAEKRIKDSYPEREQLQRVYDALCDSLDLAVGSEMETAEELSIDLLSKRAGFSKRITRSALNVLNHLGIIELIEYITPRIGVHFIANRDYIRELISKSENERKRLFLDTLLRQFGGEAFAEMKYLDFDYVREKLNVSPNAVKKGLQVLQDHDQILQFHSRGDLPLVKLLEERQSVLRLSKKELEQHRNTLLKKLEYMQGYIETEGCREVYIRQYFGESQVRPCGHCDNCLSEKKGEVQFMDSDLLSIKQALSKGGKTIPHLCRQFGWSRSRVKKSLSYLIREEKVKVNEEKYIWANSTEN</sequence>
<dbReference type="InterPro" id="IPR027417">
    <property type="entry name" value="P-loop_NTPase"/>
</dbReference>
<evidence type="ECO:0000256" key="6">
    <source>
        <dbReference type="ARBA" id="ARBA00022840"/>
    </source>
</evidence>
<accession>A0ABT3PY34</accession>
<keyword evidence="6" id="KW-0067">ATP-binding</keyword>
<evidence type="ECO:0000256" key="8">
    <source>
        <dbReference type="ARBA" id="ARBA00023235"/>
    </source>
</evidence>
<dbReference type="SMART" id="SM00490">
    <property type="entry name" value="HELICc"/>
    <property type="match status" value="1"/>
</dbReference>
<dbReference type="InterPro" id="IPR036388">
    <property type="entry name" value="WH-like_DNA-bd_sf"/>
</dbReference>
<gene>
    <name evidence="15" type="ORF">LQ318_07675</name>
</gene>
<dbReference type="InterPro" id="IPR004589">
    <property type="entry name" value="DNA_helicase_ATP-dep_RecQ"/>
</dbReference>
<protein>
    <recommendedName>
        <fullName evidence="11">ATP-dependent DNA helicase RecQ</fullName>
        <ecNumber evidence="10">5.6.2.4</ecNumber>
    </recommendedName>
    <alternativeName>
        <fullName evidence="12">DNA 3'-5' helicase RecQ</fullName>
    </alternativeName>
</protein>
<keyword evidence="16" id="KW-1185">Reference proteome</keyword>
<comment type="similarity">
    <text evidence="1">Belongs to the helicase family. RecQ subfamily.</text>
</comment>
<evidence type="ECO:0000259" key="14">
    <source>
        <dbReference type="PROSITE" id="PS51194"/>
    </source>
</evidence>
<dbReference type="CDD" id="cd17920">
    <property type="entry name" value="DEXHc_RecQ"/>
    <property type="match status" value="1"/>
</dbReference>
<keyword evidence="4" id="KW-0378">Hydrolase</keyword>
<evidence type="ECO:0000256" key="10">
    <source>
        <dbReference type="ARBA" id="ARBA00034808"/>
    </source>
</evidence>
<evidence type="ECO:0000256" key="2">
    <source>
        <dbReference type="ARBA" id="ARBA00022723"/>
    </source>
</evidence>
<comment type="catalytic activity">
    <reaction evidence="9">
        <text>Couples ATP hydrolysis with the unwinding of duplex DNA by translocating in the 3'-5' direction.</text>
        <dbReference type="EC" id="5.6.2.4"/>
    </reaction>
</comment>
<proteinExistence type="inferred from homology"/>
<evidence type="ECO:0000256" key="9">
    <source>
        <dbReference type="ARBA" id="ARBA00034617"/>
    </source>
</evidence>
<dbReference type="PANTHER" id="PTHR13710:SF105">
    <property type="entry name" value="ATP-DEPENDENT DNA HELICASE Q1"/>
    <property type="match status" value="1"/>
</dbReference>
<keyword evidence="7" id="KW-0238">DNA-binding</keyword>
<dbReference type="SUPFAM" id="SSF52540">
    <property type="entry name" value="P-loop containing nucleoside triphosphate hydrolases"/>
    <property type="match status" value="1"/>
</dbReference>
<evidence type="ECO:0000313" key="15">
    <source>
        <dbReference type="EMBL" id="MCW9712780.1"/>
    </source>
</evidence>
<dbReference type="Gene3D" id="3.40.50.300">
    <property type="entry name" value="P-loop containing nucleotide triphosphate hydrolases"/>
    <property type="match status" value="2"/>
</dbReference>
<dbReference type="PROSITE" id="PS51194">
    <property type="entry name" value="HELICASE_CTER"/>
    <property type="match status" value="1"/>
</dbReference>
<dbReference type="Pfam" id="PF00270">
    <property type="entry name" value="DEAD"/>
    <property type="match status" value="1"/>
</dbReference>